<evidence type="ECO:0000313" key="1">
    <source>
        <dbReference type="EMBL" id="HJB06838.1"/>
    </source>
</evidence>
<sequence>MMKLPSIRPLDPDILKMLESSSRQGTIPLIQMPEKEGLTRPYFCPSLTALDHNLLVFGLPQERTPLGRGLVRGLWFGRPGKLWLSSPGQTSLSLDVLPFRCLLAGPVFARLLNQARSEDPAADFGSVWELTVLDFEETDCVPEGIPQEAPDGEPEFHLDHPSLLARTPIKY</sequence>
<evidence type="ECO:0000313" key="2">
    <source>
        <dbReference type="Proteomes" id="UP000886804"/>
    </source>
</evidence>
<reference evidence="1" key="2">
    <citation type="submission" date="2021-04" db="EMBL/GenBank/DDBJ databases">
        <authorList>
            <person name="Gilroy R."/>
        </authorList>
    </citation>
    <scope>NUCLEOTIDE SEQUENCE</scope>
    <source>
        <strain evidence="1">CHK188-4685</strain>
    </source>
</reference>
<accession>A0A9D2L6E3</accession>
<name>A0A9D2L6E3_9FIRM</name>
<organism evidence="1 2">
    <name type="scientific">Candidatus Enterocloster faecavium</name>
    <dbReference type="NCBI Taxonomy" id="2838560"/>
    <lineage>
        <taxon>Bacteria</taxon>
        <taxon>Bacillati</taxon>
        <taxon>Bacillota</taxon>
        <taxon>Clostridia</taxon>
        <taxon>Lachnospirales</taxon>
        <taxon>Lachnospiraceae</taxon>
        <taxon>Enterocloster</taxon>
    </lineage>
</organism>
<gene>
    <name evidence="1" type="ORF">H9716_03120</name>
</gene>
<dbReference type="EMBL" id="DWYS01000040">
    <property type="protein sequence ID" value="HJB06838.1"/>
    <property type="molecule type" value="Genomic_DNA"/>
</dbReference>
<comment type="caution">
    <text evidence="1">The sequence shown here is derived from an EMBL/GenBank/DDBJ whole genome shotgun (WGS) entry which is preliminary data.</text>
</comment>
<protein>
    <submittedName>
        <fullName evidence="1">Uncharacterized protein</fullName>
    </submittedName>
</protein>
<proteinExistence type="predicted"/>
<dbReference type="Proteomes" id="UP000886804">
    <property type="component" value="Unassembled WGS sequence"/>
</dbReference>
<reference evidence="1" key="1">
    <citation type="journal article" date="2021" name="PeerJ">
        <title>Extensive microbial diversity within the chicken gut microbiome revealed by metagenomics and culture.</title>
        <authorList>
            <person name="Gilroy R."/>
            <person name="Ravi A."/>
            <person name="Getino M."/>
            <person name="Pursley I."/>
            <person name="Horton D.L."/>
            <person name="Alikhan N.F."/>
            <person name="Baker D."/>
            <person name="Gharbi K."/>
            <person name="Hall N."/>
            <person name="Watson M."/>
            <person name="Adriaenssens E.M."/>
            <person name="Foster-Nyarko E."/>
            <person name="Jarju S."/>
            <person name="Secka A."/>
            <person name="Antonio M."/>
            <person name="Oren A."/>
            <person name="Chaudhuri R.R."/>
            <person name="La Ragione R."/>
            <person name="Hildebrand F."/>
            <person name="Pallen M.J."/>
        </authorList>
    </citation>
    <scope>NUCLEOTIDE SEQUENCE</scope>
    <source>
        <strain evidence="1">CHK188-4685</strain>
    </source>
</reference>
<dbReference type="AlphaFoldDB" id="A0A9D2L6E3"/>